<evidence type="ECO:0000313" key="3">
    <source>
        <dbReference type="Proteomes" id="UP000305233"/>
    </source>
</evidence>
<dbReference type="RefSeq" id="WP_136454392.1">
    <property type="nucleotide sequence ID" value="NZ_SSWH01000007.1"/>
</dbReference>
<gene>
    <name evidence="2" type="ORF">E8P82_09550</name>
</gene>
<proteinExistence type="predicted"/>
<evidence type="ECO:0000256" key="1">
    <source>
        <dbReference type="SAM" id="MobiDB-lite"/>
    </source>
</evidence>
<dbReference type="EMBL" id="SSWH01000007">
    <property type="protein sequence ID" value="THJ66235.1"/>
    <property type="molecule type" value="Genomic_DNA"/>
</dbReference>
<dbReference type="OrthoDB" id="4954883at2"/>
<dbReference type="Proteomes" id="UP000305233">
    <property type="component" value="Unassembled WGS sequence"/>
</dbReference>
<comment type="caution">
    <text evidence="2">The sequence shown here is derived from an EMBL/GenBank/DDBJ whole genome shotgun (WGS) entry which is preliminary data.</text>
</comment>
<keyword evidence="3" id="KW-1185">Reference proteome</keyword>
<name>A0A4S5E442_9MICC</name>
<sequence>MSTEGTQHQGEDDADRPEGNEPDGTGPEGTIPVSDDGVAAASSDEPSHFNPEEDEGGSEQ</sequence>
<reference evidence="2 3" key="1">
    <citation type="submission" date="2019-04" db="EMBL/GenBank/DDBJ databases">
        <authorList>
            <person name="Liu Q."/>
            <person name="Xin Y.-H."/>
        </authorList>
    </citation>
    <scope>NUCLEOTIDE SEQUENCE [LARGE SCALE GENOMIC DNA]</scope>
    <source>
        <strain evidence="2 3">AM23</strain>
    </source>
</reference>
<protein>
    <submittedName>
        <fullName evidence="2">Uncharacterized protein</fullName>
    </submittedName>
</protein>
<evidence type="ECO:0000313" key="2">
    <source>
        <dbReference type="EMBL" id="THJ66235.1"/>
    </source>
</evidence>
<organism evidence="2 3">
    <name type="scientific">Arthrobacter echini</name>
    <dbReference type="NCBI Taxonomy" id="1529066"/>
    <lineage>
        <taxon>Bacteria</taxon>
        <taxon>Bacillati</taxon>
        <taxon>Actinomycetota</taxon>
        <taxon>Actinomycetes</taxon>
        <taxon>Micrococcales</taxon>
        <taxon>Micrococcaceae</taxon>
        <taxon>Arthrobacter</taxon>
    </lineage>
</organism>
<dbReference type="AlphaFoldDB" id="A0A4S5E442"/>
<accession>A0A4S5E442</accession>
<feature type="region of interest" description="Disordered" evidence="1">
    <location>
        <begin position="1"/>
        <end position="60"/>
    </location>
</feature>